<dbReference type="Proteomes" id="UP001162131">
    <property type="component" value="Unassembled WGS sequence"/>
</dbReference>
<evidence type="ECO:0000256" key="1">
    <source>
        <dbReference type="SAM" id="Coils"/>
    </source>
</evidence>
<protein>
    <submittedName>
        <fullName evidence="3">Uncharacterized protein</fullName>
    </submittedName>
</protein>
<evidence type="ECO:0000256" key="2">
    <source>
        <dbReference type="SAM" id="MobiDB-lite"/>
    </source>
</evidence>
<accession>A0AAU9ICB4</accession>
<feature type="compositionally biased region" description="Basic residues" evidence="2">
    <location>
        <begin position="1"/>
        <end position="19"/>
    </location>
</feature>
<evidence type="ECO:0000313" key="4">
    <source>
        <dbReference type="Proteomes" id="UP001162131"/>
    </source>
</evidence>
<keyword evidence="1" id="KW-0175">Coiled coil</keyword>
<sequence length="448" mass="51506">MKRGGRTKQRSASRKRKSSTPKYSSDEEPISNTTPKGNKGILISQEKYDDMKRNQQLLEEIKARSNFNAKEVARLQHENSKLEILNNDLKEELQDLKQQHLDDTLKIKELVFNNNSLQNQMKEASNTTLKEQQSVLNKLKASLADIEGVLNYRSASGRRHLNSLSRVLAKHSKLLFDQEFSNVTKNKFISSIKEMNICIESTLKVITEDSVENLLETLSVSQNSKAIKSGIEEKLRAELKDKEDTIEEYRTALEKLREQTLKLRERLKNPMAEENLKKIIEEQEKKIEKLNSEKEMMNSHISVLQSSMNEQCTLIEQLREIIKTLSKSQMISESSSSFIKPLPKEDKIPETTSNLFVKPISIEDRPYSSNSSSFIKPIAKEDKPSNSPLNSFIRPLSIEEKPITKSPEKEEILDDYKPNDQEDLKVEISLLDQEIFQLQQSLQRALGQ</sequence>
<proteinExistence type="predicted"/>
<feature type="coiled-coil region" evidence="1">
    <location>
        <begin position="72"/>
        <end position="127"/>
    </location>
</feature>
<evidence type="ECO:0000313" key="3">
    <source>
        <dbReference type="EMBL" id="CAG9312076.1"/>
    </source>
</evidence>
<feature type="coiled-coil region" evidence="1">
    <location>
        <begin position="232"/>
        <end position="300"/>
    </location>
</feature>
<feature type="region of interest" description="Disordered" evidence="2">
    <location>
        <begin position="1"/>
        <end position="45"/>
    </location>
</feature>
<dbReference type="AlphaFoldDB" id="A0AAU9ICB4"/>
<feature type="region of interest" description="Disordered" evidence="2">
    <location>
        <begin position="378"/>
        <end position="418"/>
    </location>
</feature>
<name>A0AAU9ICB4_9CILI</name>
<dbReference type="EMBL" id="CAJZBQ010000005">
    <property type="protein sequence ID" value="CAG9312076.1"/>
    <property type="molecule type" value="Genomic_DNA"/>
</dbReference>
<keyword evidence="4" id="KW-1185">Reference proteome</keyword>
<organism evidence="3 4">
    <name type="scientific">Blepharisma stoltei</name>
    <dbReference type="NCBI Taxonomy" id="1481888"/>
    <lineage>
        <taxon>Eukaryota</taxon>
        <taxon>Sar</taxon>
        <taxon>Alveolata</taxon>
        <taxon>Ciliophora</taxon>
        <taxon>Postciliodesmatophora</taxon>
        <taxon>Heterotrichea</taxon>
        <taxon>Heterotrichida</taxon>
        <taxon>Blepharismidae</taxon>
        <taxon>Blepharisma</taxon>
    </lineage>
</organism>
<comment type="caution">
    <text evidence="3">The sequence shown here is derived from an EMBL/GenBank/DDBJ whole genome shotgun (WGS) entry which is preliminary data.</text>
</comment>
<feature type="compositionally biased region" description="Basic and acidic residues" evidence="2">
    <location>
        <begin position="397"/>
        <end position="418"/>
    </location>
</feature>
<reference evidence="3" key="1">
    <citation type="submission" date="2021-09" db="EMBL/GenBank/DDBJ databases">
        <authorList>
            <consortium name="AG Swart"/>
            <person name="Singh M."/>
            <person name="Singh A."/>
            <person name="Seah K."/>
            <person name="Emmerich C."/>
        </authorList>
    </citation>
    <scope>NUCLEOTIDE SEQUENCE</scope>
    <source>
        <strain evidence="3">ATCC30299</strain>
    </source>
</reference>
<gene>
    <name evidence="3" type="ORF">BSTOLATCC_MIC5331</name>
</gene>